<dbReference type="InterPro" id="IPR002772">
    <property type="entry name" value="Glyco_hydro_3_C"/>
</dbReference>
<dbReference type="InterPro" id="IPR050288">
    <property type="entry name" value="Cellulose_deg_GH3"/>
</dbReference>
<dbReference type="PROSITE" id="PS51318">
    <property type="entry name" value="TAT"/>
    <property type="match status" value="1"/>
</dbReference>
<dbReference type="Gene3D" id="2.60.40.10">
    <property type="entry name" value="Immunoglobulins"/>
    <property type="match status" value="1"/>
</dbReference>
<organism evidence="4 5">
    <name type="scientific">Nonomuraea phyllanthi</name>
    <dbReference type="NCBI Taxonomy" id="2219224"/>
    <lineage>
        <taxon>Bacteria</taxon>
        <taxon>Bacillati</taxon>
        <taxon>Actinomycetota</taxon>
        <taxon>Actinomycetes</taxon>
        <taxon>Streptosporangiales</taxon>
        <taxon>Streptosporangiaceae</taxon>
        <taxon>Nonomuraea</taxon>
    </lineage>
</organism>
<dbReference type="GO" id="GO:0004553">
    <property type="term" value="F:hydrolase activity, hydrolyzing O-glycosyl compounds"/>
    <property type="evidence" value="ECO:0007669"/>
    <property type="project" value="InterPro"/>
</dbReference>
<dbReference type="Pfam" id="PF01915">
    <property type="entry name" value="Glyco_hydro_3_C"/>
    <property type="match status" value="1"/>
</dbReference>
<reference evidence="4 5" key="1">
    <citation type="submission" date="2019-10" db="EMBL/GenBank/DDBJ databases">
        <title>Nonomuraea sp. nov., isolated from Phyllanthus amarus.</title>
        <authorList>
            <person name="Klykleung N."/>
            <person name="Tanasupawat S."/>
        </authorList>
    </citation>
    <scope>NUCLEOTIDE SEQUENCE [LARGE SCALE GENOMIC DNA]</scope>
    <source>
        <strain evidence="4 5">PA1-10</strain>
    </source>
</reference>
<dbReference type="SUPFAM" id="SSF52279">
    <property type="entry name" value="Beta-D-glucan exohydrolase, C-terminal domain"/>
    <property type="match status" value="1"/>
</dbReference>
<dbReference type="EMBL" id="VDLX02000004">
    <property type="protein sequence ID" value="KAB8195165.1"/>
    <property type="molecule type" value="Genomic_DNA"/>
</dbReference>
<protein>
    <submittedName>
        <fullName evidence="4">Beta-glucosidase</fullName>
    </submittedName>
</protein>
<keyword evidence="5" id="KW-1185">Reference proteome</keyword>
<dbReference type="Pfam" id="PF00933">
    <property type="entry name" value="Glyco_hydro_3"/>
    <property type="match status" value="1"/>
</dbReference>
<evidence type="ECO:0000256" key="2">
    <source>
        <dbReference type="ARBA" id="ARBA00022801"/>
    </source>
</evidence>
<dbReference type="PRINTS" id="PR00133">
    <property type="entry name" value="GLHYDRLASE3"/>
</dbReference>
<evidence type="ECO:0000256" key="3">
    <source>
        <dbReference type="SAM" id="MobiDB-lite"/>
    </source>
</evidence>
<dbReference type="InterPro" id="IPR006311">
    <property type="entry name" value="TAT_signal"/>
</dbReference>
<gene>
    <name evidence="4" type="ORF">FH608_012325</name>
</gene>
<evidence type="ECO:0000313" key="4">
    <source>
        <dbReference type="EMBL" id="KAB8195165.1"/>
    </source>
</evidence>
<keyword evidence="2" id="KW-0378">Hydrolase</keyword>
<dbReference type="Pfam" id="PF14310">
    <property type="entry name" value="Fn3-like"/>
    <property type="match status" value="1"/>
</dbReference>
<dbReference type="Gene3D" id="3.20.20.300">
    <property type="entry name" value="Glycoside hydrolase, family 3, N-terminal domain"/>
    <property type="match status" value="1"/>
</dbReference>
<dbReference type="Gene3D" id="2.60.120.260">
    <property type="entry name" value="Galactose-binding domain-like"/>
    <property type="match status" value="1"/>
</dbReference>
<dbReference type="PANTHER" id="PTHR42715:SF10">
    <property type="entry name" value="BETA-GLUCOSIDASE"/>
    <property type="match status" value="1"/>
</dbReference>
<dbReference type="AlphaFoldDB" id="A0A5C4WP67"/>
<feature type="compositionally biased region" description="Basic and acidic residues" evidence="3">
    <location>
        <begin position="445"/>
        <end position="458"/>
    </location>
</feature>
<comment type="similarity">
    <text evidence="1">Belongs to the glycosyl hydrolase 3 family.</text>
</comment>
<evidence type="ECO:0000256" key="1">
    <source>
        <dbReference type="ARBA" id="ARBA00005336"/>
    </source>
</evidence>
<name>A0A5C4WP67_9ACTN</name>
<dbReference type="PANTHER" id="PTHR42715">
    <property type="entry name" value="BETA-GLUCOSIDASE"/>
    <property type="match status" value="1"/>
</dbReference>
<dbReference type="GO" id="GO:0005975">
    <property type="term" value="P:carbohydrate metabolic process"/>
    <property type="evidence" value="ECO:0007669"/>
    <property type="project" value="InterPro"/>
</dbReference>
<dbReference type="SMART" id="SM01217">
    <property type="entry name" value="Fn3_like"/>
    <property type="match status" value="1"/>
</dbReference>
<dbReference type="InterPro" id="IPR036881">
    <property type="entry name" value="Glyco_hydro_3_C_sf"/>
</dbReference>
<sequence>MAEAPARSITRRDAARLLGAAVAVAAAPKPVAAAAPSGARAEIAPPRARRTDVDALLRRMTLEEKVSLLHGASDPRSKGEAGYLPGVPRLGIPELRLADGPAGVRATAAATALPAPVALAATFDAGLAERYGAVMGREGRALGMDVLLAPMCNIVRVPQAGRNFETFGEDPLLAAALVAGEVRGIQGQGLIATVKHLAANNFEHDRRSVDARVDERTLREIYLPAFEAAVRAGAGAVMAAYNHVNGVYAAENRHLLTGVLREEWRFTGWVMSDWHATHSAAPAITAGLDMEMPFGAHFAGLAAAVTSGRPAESVVDTAVRRVLAQLDRFGLLGGGRPRPSRDAAAGARTAREVALAGAVLLRNERDLLPLRRADLADLAVIGPTAASPLAGGGGSARVLPVEAESPLGALRRQAGRGARVRWATGVDLEGVAVPASALSLRRTRKDGMPRAAEADHTGGPRAATDHTGGPWAATDHTGGPWAATDHLGKPQVAAQVDHTGANALPAGSSWTWTGTLTAPETGDYDLRIQGAGGVPSFDGSISLTLDGVRIGSAGALMGGNSSLVATSGGLTNAGATVRLKAGRAVPITIAATGAAGTPLQVRLAWVTPGRRQEALREAVALAEGARTVLVFAFNEGTEGADRTSLALPNGQDPVIEAVAAANPRTAVVLNTGDPVLMPWLERVRSILQMWYPGQEGGDATAALLLGRACPAGKLPVTFPRRAADAPTAPAERYPGKGGTALYGEGVFVGYRHYDAHDVEPLFPFGHGLSYTRFRYDDLAVSHAGGGLSVSFTVANTGRREGVEVAQVYLAAPAAPPVPMPPRALAGFARVRLAPGERRRVTVAVDGRALAYWSDGRWVTAGGRRTVHVGSSSRDLRLHQEVTVR</sequence>
<dbReference type="RefSeq" id="WP_139630595.1">
    <property type="nucleotide sequence ID" value="NZ_VDLX02000004.1"/>
</dbReference>
<proteinExistence type="inferred from homology"/>
<dbReference type="InterPro" id="IPR001764">
    <property type="entry name" value="Glyco_hydro_3_N"/>
</dbReference>
<dbReference type="InterPro" id="IPR017853">
    <property type="entry name" value="GH"/>
</dbReference>
<dbReference type="PROSITE" id="PS51820">
    <property type="entry name" value="PA14"/>
    <property type="match status" value="1"/>
</dbReference>
<dbReference type="InterPro" id="IPR036962">
    <property type="entry name" value="Glyco_hydro_3_N_sf"/>
</dbReference>
<dbReference type="InterPro" id="IPR013783">
    <property type="entry name" value="Ig-like_fold"/>
</dbReference>
<feature type="region of interest" description="Disordered" evidence="3">
    <location>
        <begin position="442"/>
        <end position="485"/>
    </location>
</feature>
<comment type="caution">
    <text evidence="4">The sequence shown here is derived from an EMBL/GenBank/DDBJ whole genome shotgun (WGS) entry which is preliminary data.</text>
</comment>
<dbReference type="InterPro" id="IPR037524">
    <property type="entry name" value="PA14/GLEYA"/>
</dbReference>
<evidence type="ECO:0000313" key="5">
    <source>
        <dbReference type="Proteomes" id="UP000312512"/>
    </source>
</evidence>
<dbReference type="SUPFAM" id="SSF51445">
    <property type="entry name" value="(Trans)glycosidases"/>
    <property type="match status" value="1"/>
</dbReference>
<dbReference type="OrthoDB" id="3187421at2"/>
<accession>A0A5C4WP67</accession>
<dbReference type="Gene3D" id="3.40.50.1700">
    <property type="entry name" value="Glycoside hydrolase family 3 C-terminal domain"/>
    <property type="match status" value="1"/>
</dbReference>
<dbReference type="InterPro" id="IPR026891">
    <property type="entry name" value="Fn3-like"/>
</dbReference>
<dbReference type="SUPFAM" id="SSF56988">
    <property type="entry name" value="Anthrax protective antigen"/>
    <property type="match status" value="1"/>
</dbReference>
<dbReference type="Proteomes" id="UP000312512">
    <property type="component" value="Unassembled WGS sequence"/>
</dbReference>